<protein>
    <submittedName>
        <fullName evidence="1">Uncharacterized protein</fullName>
    </submittedName>
</protein>
<dbReference type="AlphaFoldDB" id="M4C6A6"/>
<dbReference type="EMBL" id="ABWE02000848">
    <property type="status" value="NOT_ANNOTATED_CDS"/>
    <property type="molecule type" value="Genomic_DNA"/>
</dbReference>
<organism evidence="1 2">
    <name type="scientific">Hyaloperonospora arabidopsidis (strain Emoy2)</name>
    <name type="common">Downy mildew agent</name>
    <name type="synonym">Peronospora arabidopsidis</name>
    <dbReference type="NCBI Taxonomy" id="559515"/>
    <lineage>
        <taxon>Eukaryota</taxon>
        <taxon>Sar</taxon>
        <taxon>Stramenopiles</taxon>
        <taxon>Oomycota</taxon>
        <taxon>Peronosporomycetes</taxon>
        <taxon>Peronosporales</taxon>
        <taxon>Peronosporaceae</taxon>
        <taxon>Hyaloperonospora</taxon>
    </lineage>
</organism>
<evidence type="ECO:0000313" key="1">
    <source>
        <dbReference type="EnsemblProtists" id="HpaP814638"/>
    </source>
</evidence>
<dbReference type="Proteomes" id="UP000011713">
    <property type="component" value="Unassembled WGS sequence"/>
</dbReference>
<name>M4C6A6_HYAAE</name>
<keyword evidence="2" id="KW-1185">Reference proteome</keyword>
<dbReference type="VEuPathDB" id="FungiDB:HpaG814638"/>
<dbReference type="HOGENOM" id="CLU_2502713_0_0_1"/>
<reference evidence="2" key="1">
    <citation type="journal article" date="2010" name="Science">
        <title>Signatures of adaptation to obligate biotrophy in the Hyaloperonospora arabidopsidis genome.</title>
        <authorList>
            <person name="Baxter L."/>
            <person name="Tripathy S."/>
            <person name="Ishaque N."/>
            <person name="Boot N."/>
            <person name="Cabral A."/>
            <person name="Kemen E."/>
            <person name="Thines M."/>
            <person name="Ah-Fong A."/>
            <person name="Anderson R."/>
            <person name="Badejoko W."/>
            <person name="Bittner-Eddy P."/>
            <person name="Boore J.L."/>
            <person name="Chibucos M.C."/>
            <person name="Coates M."/>
            <person name="Dehal P."/>
            <person name="Delehaunty K."/>
            <person name="Dong S."/>
            <person name="Downton P."/>
            <person name="Dumas B."/>
            <person name="Fabro G."/>
            <person name="Fronick C."/>
            <person name="Fuerstenberg S.I."/>
            <person name="Fulton L."/>
            <person name="Gaulin E."/>
            <person name="Govers F."/>
            <person name="Hughes L."/>
            <person name="Humphray S."/>
            <person name="Jiang R.H."/>
            <person name="Judelson H."/>
            <person name="Kamoun S."/>
            <person name="Kyung K."/>
            <person name="Meijer H."/>
            <person name="Minx P."/>
            <person name="Morris P."/>
            <person name="Nelson J."/>
            <person name="Phuntumart V."/>
            <person name="Qutob D."/>
            <person name="Rehmany A."/>
            <person name="Rougon-Cardoso A."/>
            <person name="Ryden P."/>
            <person name="Torto-Alalibo T."/>
            <person name="Studholme D."/>
            <person name="Wang Y."/>
            <person name="Win J."/>
            <person name="Wood J."/>
            <person name="Clifton S.W."/>
            <person name="Rogers J."/>
            <person name="Van den Ackerveken G."/>
            <person name="Jones J.D."/>
            <person name="McDowell J.M."/>
            <person name="Beynon J."/>
            <person name="Tyler B.M."/>
        </authorList>
    </citation>
    <scope>NUCLEOTIDE SEQUENCE [LARGE SCALE GENOMIC DNA]</scope>
    <source>
        <strain evidence="2">Emoy2</strain>
    </source>
</reference>
<reference evidence="1" key="2">
    <citation type="submission" date="2015-06" db="UniProtKB">
        <authorList>
            <consortium name="EnsemblProtists"/>
        </authorList>
    </citation>
    <scope>IDENTIFICATION</scope>
    <source>
        <strain evidence="1">Emoy2</strain>
    </source>
</reference>
<sequence>MNWLVRNCAEIGNITHLISGSSRRKRSAISTTKTQTCCSILVLKSLSLTTPSLVRLIWTRSHPGDGLHGTRRGASRSNRWYTVSAG</sequence>
<accession>M4C6A6</accession>
<dbReference type="EnsemblProtists" id="HpaT814638">
    <property type="protein sequence ID" value="HpaP814638"/>
    <property type="gene ID" value="HpaG814638"/>
</dbReference>
<proteinExistence type="predicted"/>
<dbReference type="InParanoid" id="M4C6A6"/>
<evidence type="ECO:0000313" key="2">
    <source>
        <dbReference type="Proteomes" id="UP000011713"/>
    </source>
</evidence>